<dbReference type="InterPro" id="IPR011051">
    <property type="entry name" value="RmlC_Cupin_sf"/>
</dbReference>
<dbReference type="InterPro" id="IPR013096">
    <property type="entry name" value="Cupin_2"/>
</dbReference>
<dbReference type="PANTHER" id="PTHR46797">
    <property type="entry name" value="HTH-TYPE TRANSCRIPTIONAL REGULATOR"/>
    <property type="match status" value="1"/>
</dbReference>
<reference evidence="3 4" key="1">
    <citation type="submission" date="2019-01" db="EMBL/GenBank/DDBJ databases">
        <title>Agromyces.</title>
        <authorList>
            <person name="Li J."/>
        </authorList>
    </citation>
    <scope>NUCLEOTIDE SEQUENCE [LARGE SCALE GENOMIC DNA]</scope>
    <source>
        <strain evidence="3 4">DSM 15934</strain>
    </source>
</reference>
<dbReference type="Proteomes" id="UP000293865">
    <property type="component" value="Unassembled WGS sequence"/>
</dbReference>
<evidence type="ECO:0000313" key="4">
    <source>
        <dbReference type="Proteomes" id="UP000293865"/>
    </source>
</evidence>
<name>A0A4Q2KYP4_9MICO</name>
<dbReference type="GO" id="GO:0005829">
    <property type="term" value="C:cytosol"/>
    <property type="evidence" value="ECO:0007669"/>
    <property type="project" value="TreeGrafter"/>
</dbReference>
<dbReference type="Gene3D" id="1.10.260.40">
    <property type="entry name" value="lambda repressor-like DNA-binding domains"/>
    <property type="match status" value="1"/>
</dbReference>
<dbReference type="AlphaFoldDB" id="A0A4Q2KYP4"/>
<dbReference type="Pfam" id="PF07883">
    <property type="entry name" value="Cupin_2"/>
    <property type="match status" value="1"/>
</dbReference>
<accession>A0A4Q2KYP4</accession>
<dbReference type="EMBL" id="SDPN01000017">
    <property type="protein sequence ID" value="RXZ70139.1"/>
    <property type="molecule type" value="Genomic_DNA"/>
</dbReference>
<dbReference type="RefSeq" id="WP_129520906.1">
    <property type="nucleotide sequence ID" value="NZ_SDPN01000017.1"/>
</dbReference>
<dbReference type="SMART" id="SM00530">
    <property type="entry name" value="HTH_XRE"/>
    <property type="match status" value="1"/>
</dbReference>
<dbReference type="InterPro" id="IPR014710">
    <property type="entry name" value="RmlC-like_jellyroll"/>
</dbReference>
<dbReference type="SUPFAM" id="SSF51182">
    <property type="entry name" value="RmlC-like cupins"/>
    <property type="match status" value="1"/>
</dbReference>
<comment type="caution">
    <text evidence="3">The sequence shown here is derived from an EMBL/GenBank/DDBJ whole genome shotgun (WGS) entry which is preliminary data.</text>
</comment>
<gene>
    <name evidence="3" type="ORF">ESP51_10820</name>
</gene>
<dbReference type="InterPro" id="IPR010982">
    <property type="entry name" value="Lambda_DNA-bd_dom_sf"/>
</dbReference>
<evidence type="ECO:0000259" key="2">
    <source>
        <dbReference type="PROSITE" id="PS50943"/>
    </source>
</evidence>
<dbReference type="GO" id="GO:0003700">
    <property type="term" value="F:DNA-binding transcription factor activity"/>
    <property type="evidence" value="ECO:0007669"/>
    <property type="project" value="TreeGrafter"/>
</dbReference>
<dbReference type="InterPro" id="IPR050807">
    <property type="entry name" value="TransReg_Diox_bact_type"/>
</dbReference>
<dbReference type="SUPFAM" id="SSF47413">
    <property type="entry name" value="lambda repressor-like DNA-binding domains"/>
    <property type="match status" value="1"/>
</dbReference>
<dbReference type="Pfam" id="PF01381">
    <property type="entry name" value="HTH_3"/>
    <property type="match status" value="1"/>
</dbReference>
<keyword evidence="1" id="KW-0238">DNA-binding</keyword>
<evidence type="ECO:0000256" key="1">
    <source>
        <dbReference type="ARBA" id="ARBA00023125"/>
    </source>
</evidence>
<dbReference type="Gene3D" id="2.60.120.10">
    <property type="entry name" value="Jelly Rolls"/>
    <property type="match status" value="1"/>
</dbReference>
<dbReference type="CDD" id="cd00093">
    <property type="entry name" value="HTH_XRE"/>
    <property type="match status" value="1"/>
</dbReference>
<keyword evidence="4" id="KW-1185">Reference proteome</keyword>
<protein>
    <submittedName>
        <fullName evidence="3">Helix-turn-helix domain-containing protein</fullName>
    </submittedName>
</protein>
<evidence type="ECO:0000313" key="3">
    <source>
        <dbReference type="EMBL" id="RXZ70139.1"/>
    </source>
</evidence>
<dbReference type="InterPro" id="IPR001387">
    <property type="entry name" value="Cro/C1-type_HTH"/>
</dbReference>
<organism evidence="3 4">
    <name type="scientific">Agromyces albus</name>
    <dbReference type="NCBI Taxonomy" id="205332"/>
    <lineage>
        <taxon>Bacteria</taxon>
        <taxon>Bacillati</taxon>
        <taxon>Actinomycetota</taxon>
        <taxon>Actinomycetes</taxon>
        <taxon>Micrococcales</taxon>
        <taxon>Microbacteriaceae</taxon>
        <taxon>Agromyces</taxon>
    </lineage>
</organism>
<dbReference type="OrthoDB" id="5114244at2"/>
<feature type="domain" description="HTH cro/C1-type" evidence="2">
    <location>
        <begin position="23"/>
        <end position="77"/>
    </location>
</feature>
<dbReference type="GO" id="GO:0003677">
    <property type="term" value="F:DNA binding"/>
    <property type="evidence" value="ECO:0007669"/>
    <property type="project" value="UniProtKB-KW"/>
</dbReference>
<dbReference type="CDD" id="cd02209">
    <property type="entry name" value="cupin_XRE_C"/>
    <property type="match status" value="1"/>
</dbReference>
<dbReference type="PANTHER" id="PTHR46797:SF2">
    <property type="entry name" value="TRANSCRIPTIONAL REGULATOR"/>
    <property type="match status" value="1"/>
</dbReference>
<sequence length="207" mass="21884">MTSLAAPSDPMDSADVRSLGGRLRALRTARGISARTLAKSLGISASAVSQIERGVMQPSVSRLIAITDALGVPLADVFDDAGDSDERHAASGDEHAGYTLVRAHQATPVALESGVTFRRLSPRSTSELDLFESVYPPGSTATGDNALFRHEGYEIGSVVSGELTIEFDDETVVLAPGDSISYPCSKPHRIRNSSSRPAVATWLIVHP</sequence>
<proteinExistence type="predicted"/>
<dbReference type="PROSITE" id="PS50943">
    <property type="entry name" value="HTH_CROC1"/>
    <property type="match status" value="1"/>
</dbReference>